<dbReference type="PANTHER" id="PTHR30408:SF13">
    <property type="entry name" value="TYPE I RESTRICTION ENZYME HINDI SPECIFICITY SUBUNIT"/>
    <property type="match status" value="1"/>
</dbReference>
<sequence length="381" mass="43942">MSEWKEVLLKDISYFSGDRISISEINNSNYISTENMNPDRGGVSYASSLPTSKTVSKYCSNDILISNIRPYYKKIWFADKEGGCSSDILVIRNKDIVHVDSKFLYYCLYTDNFFDYVMTGAKGAKMPRGDKDEIMNYPLFLPSLTRQQKIASILSNLENKIELNIKIIETLEEMAQTFFRHWFVDLIDNEKTKQLGDYVILNPSTTVKKGTLLKFVDMKALPTRHMSISDENIVEKEYKSGTKFMKNDVLLARITPCLENGKAAFVDFLNEGKVAFGSTEFLVLRANDNSCPQFLYCLIKDPNFHEFAKQSMVGTSGRQRVQNSVLLQYEMPNISKEQMKRFEDITEKWFLQLRKYTFENYILKQTLNYLLPALLSGSIEV</sequence>
<organism evidence="5 6">
    <name type="scientific">Bacillus benzoevorans</name>
    <dbReference type="NCBI Taxonomy" id="1456"/>
    <lineage>
        <taxon>Bacteria</taxon>
        <taxon>Bacillati</taxon>
        <taxon>Bacillota</taxon>
        <taxon>Bacilli</taxon>
        <taxon>Bacillales</taxon>
        <taxon>Bacillaceae</taxon>
        <taxon>Bacillus</taxon>
    </lineage>
</organism>
<keyword evidence="6" id="KW-1185">Reference proteome</keyword>
<protein>
    <submittedName>
        <fullName evidence="5">Type I restriction enzyme S subunit</fullName>
        <ecNumber evidence="5">3.1.21.3</ecNumber>
    </submittedName>
</protein>
<keyword evidence="2" id="KW-0680">Restriction system</keyword>
<evidence type="ECO:0000256" key="1">
    <source>
        <dbReference type="ARBA" id="ARBA00010923"/>
    </source>
</evidence>
<evidence type="ECO:0000256" key="3">
    <source>
        <dbReference type="ARBA" id="ARBA00023125"/>
    </source>
</evidence>
<keyword evidence="5" id="KW-0378">Hydrolase</keyword>
<comment type="caution">
    <text evidence="5">The sequence shown here is derived from an EMBL/GenBank/DDBJ whole genome shotgun (WGS) entry which is preliminary data.</text>
</comment>
<dbReference type="InterPro" id="IPR044946">
    <property type="entry name" value="Restrct_endonuc_typeI_TRD_sf"/>
</dbReference>
<evidence type="ECO:0000256" key="2">
    <source>
        <dbReference type="ARBA" id="ARBA00022747"/>
    </source>
</evidence>
<evidence type="ECO:0000313" key="5">
    <source>
        <dbReference type="EMBL" id="MBB6446553.1"/>
    </source>
</evidence>
<dbReference type="Proteomes" id="UP000531594">
    <property type="component" value="Unassembled WGS sequence"/>
</dbReference>
<dbReference type="CDD" id="cd17260">
    <property type="entry name" value="RMtype1_S_EcoEI-TRD1-CR1_like"/>
    <property type="match status" value="1"/>
</dbReference>
<accession>A0A7X0HTJ6</accession>
<dbReference type="SUPFAM" id="SSF116734">
    <property type="entry name" value="DNA methylase specificity domain"/>
    <property type="match status" value="2"/>
</dbReference>
<dbReference type="InterPro" id="IPR052021">
    <property type="entry name" value="Type-I_RS_S_subunit"/>
</dbReference>
<evidence type="ECO:0000259" key="4">
    <source>
        <dbReference type="Pfam" id="PF01420"/>
    </source>
</evidence>
<comment type="similarity">
    <text evidence="1">Belongs to the type-I restriction system S methylase family.</text>
</comment>
<reference evidence="5 6" key="1">
    <citation type="submission" date="2020-08" db="EMBL/GenBank/DDBJ databases">
        <title>Genomic Encyclopedia of Type Strains, Phase IV (KMG-IV): sequencing the most valuable type-strain genomes for metagenomic binning, comparative biology and taxonomic classification.</title>
        <authorList>
            <person name="Goeker M."/>
        </authorList>
    </citation>
    <scope>NUCLEOTIDE SEQUENCE [LARGE SCALE GENOMIC DNA]</scope>
    <source>
        <strain evidence="5 6">DSM 5391</strain>
    </source>
</reference>
<dbReference type="InterPro" id="IPR000055">
    <property type="entry name" value="Restrct_endonuc_typeI_TRD"/>
</dbReference>
<dbReference type="EC" id="3.1.21.3" evidence="5"/>
<feature type="domain" description="Type I restriction modification DNA specificity" evidence="4">
    <location>
        <begin position="1"/>
        <end position="173"/>
    </location>
</feature>
<name>A0A7X0HTJ6_9BACI</name>
<dbReference type="GO" id="GO:0003677">
    <property type="term" value="F:DNA binding"/>
    <property type="evidence" value="ECO:0007669"/>
    <property type="project" value="UniProtKB-KW"/>
</dbReference>
<proteinExistence type="inferred from homology"/>
<evidence type="ECO:0000313" key="6">
    <source>
        <dbReference type="Proteomes" id="UP000531594"/>
    </source>
</evidence>
<dbReference type="GO" id="GO:0009035">
    <property type="term" value="F:type I site-specific deoxyribonuclease activity"/>
    <property type="evidence" value="ECO:0007669"/>
    <property type="project" value="UniProtKB-EC"/>
</dbReference>
<gene>
    <name evidence="5" type="ORF">HNR53_003212</name>
</gene>
<dbReference type="Gene3D" id="3.90.220.20">
    <property type="entry name" value="DNA methylase specificity domains"/>
    <property type="match status" value="2"/>
</dbReference>
<dbReference type="PANTHER" id="PTHR30408">
    <property type="entry name" value="TYPE-1 RESTRICTION ENZYME ECOKI SPECIFICITY PROTEIN"/>
    <property type="match status" value="1"/>
</dbReference>
<dbReference type="AlphaFoldDB" id="A0A7X0HTJ6"/>
<dbReference type="RefSeq" id="WP_184527648.1">
    <property type="nucleotide sequence ID" value="NZ_JACHGK010000011.1"/>
</dbReference>
<dbReference type="EMBL" id="JACHGK010000011">
    <property type="protein sequence ID" value="MBB6446553.1"/>
    <property type="molecule type" value="Genomic_DNA"/>
</dbReference>
<keyword evidence="3" id="KW-0238">DNA-binding</keyword>
<dbReference type="Pfam" id="PF01420">
    <property type="entry name" value="Methylase_S"/>
    <property type="match status" value="1"/>
</dbReference>
<dbReference type="GO" id="GO:0009307">
    <property type="term" value="P:DNA restriction-modification system"/>
    <property type="evidence" value="ECO:0007669"/>
    <property type="project" value="UniProtKB-KW"/>
</dbReference>